<dbReference type="EMBL" id="LT607409">
    <property type="protein sequence ID" value="SCF06710.1"/>
    <property type="molecule type" value="Genomic_DNA"/>
</dbReference>
<keyword evidence="2" id="KW-0560">Oxidoreductase</keyword>
<dbReference type="PRINTS" id="PR00081">
    <property type="entry name" value="GDHRDH"/>
</dbReference>
<dbReference type="FunFam" id="3.40.50.720:FF:000084">
    <property type="entry name" value="Short-chain dehydrogenase reductase"/>
    <property type="match status" value="1"/>
</dbReference>
<sequence>MNKYAGKKAVITGGTIGMGLAIARALRDGGAEVLLTGRNEKNLAEARADLGDGVHVVQSDTSVLADITALAETVSEKLGEIDYLFVNAGISELAPFDHVTEESYDRQFAVNAKGAFFTVQRLAPVIRQGGAVVFTTSIANVMGTPSMTVYSATKAALRSMSQGFAAELLPKGIRVNAISPGFVKTPTMGSAGLSPEELAAFEKEGNELTPMGRIGTPEEVATAALFLAADATFTTGVELAVDGGLAQGITAEH</sequence>
<feature type="domain" description="Ketoreductase" evidence="3">
    <location>
        <begin position="7"/>
        <end position="181"/>
    </location>
</feature>
<keyword evidence="5" id="KW-1185">Reference proteome</keyword>
<dbReference type="PRINTS" id="PR00080">
    <property type="entry name" value="SDRFAMILY"/>
</dbReference>
<evidence type="ECO:0000313" key="5">
    <source>
        <dbReference type="Proteomes" id="UP000198224"/>
    </source>
</evidence>
<dbReference type="InterPro" id="IPR057326">
    <property type="entry name" value="KR_dom"/>
</dbReference>
<comment type="similarity">
    <text evidence="1">Belongs to the short-chain dehydrogenases/reductases (SDR) family.</text>
</comment>
<dbReference type="Proteomes" id="UP000198224">
    <property type="component" value="Chromosome I"/>
</dbReference>
<dbReference type="RefSeq" id="WP_088988859.1">
    <property type="nucleotide sequence ID" value="NZ_LT607409.1"/>
</dbReference>
<organism evidence="4 5">
    <name type="scientific">Micromonospora chokoriensis</name>
    <dbReference type="NCBI Taxonomy" id="356851"/>
    <lineage>
        <taxon>Bacteria</taxon>
        <taxon>Bacillati</taxon>
        <taxon>Actinomycetota</taxon>
        <taxon>Actinomycetes</taxon>
        <taxon>Micromonosporales</taxon>
        <taxon>Micromonosporaceae</taxon>
        <taxon>Micromonospora</taxon>
    </lineage>
</organism>
<dbReference type="SMART" id="SM00822">
    <property type="entry name" value="PKS_KR"/>
    <property type="match status" value="1"/>
</dbReference>
<evidence type="ECO:0000256" key="2">
    <source>
        <dbReference type="ARBA" id="ARBA00023002"/>
    </source>
</evidence>
<dbReference type="InterPro" id="IPR002347">
    <property type="entry name" value="SDR_fam"/>
</dbReference>
<evidence type="ECO:0000313" key="4">
    <source>
        <dbReference type="EMBL" id="SCF06710.1"/>
    </source>
</evidence>
<gene>
    <name evidence="4" type="ORF">GA0070612_3501</name>
</gene>
<name>A0A1C4XDT9_9ACTN</name>
<dbReference type="GO" id="GO:0016491">
    <property type="term" value="F:oxidoreductase activity"/>
    <property type="evidence" value="ECO:0007669"/>
    <property type="project" value="UniProtKB-KW"/>
</dbReference>
<dbReference type="InterPro" id="IPR036291">
    <property type="entry name" value="NAD(P)-bd_dom_sf"/>
</dbReference>
<dbReference type="SUPFAM" id="SSF51735">
    <property type="entry name" value="NAD(P)-binding Rossmann-fold domains"/>
    <property type="match status" value="1"/>
</dbReference>
<reference evidence="5" key="1">
    <citation type="submission" date="2016-06" db="EMBL/GenBank/DDBJ databases">
        <authorList>
            <person name="Varghese N."/>
            <person name="Submissions Spin"/>
        </authorList>
    </citation>
    <scope>NUCLEOTIDE SEQUENCE [LARGE SCALE GENOMIC DNA]</scope>
    <source>
        <strain evidence="5">DSM 45160</strain>
    </source>
</reference>
<evidence type="ECO:0000259" key="3">
    <source>
        <dbReference type="SMART" id="SM00822"/>
    </source>
</evidence>
<evidence type="ECO:0000256" key="1">
    <source>
        <dbReference type="ARBA" id="ARBA00006484"/>
    </source>
</evidence>
<dbReference type="InterPro" id="IPR020904">
    <property type="entry name" value="Sc_DH/Rdtase_CS"/>
</dbReference>
<dbReference type="AlphaFoldDB" id="A0A1C4XDT9"/>
<dbReference type="Pfam" id="PF13561">
    <property type="entry name" value="adh_short_C2"/>
    <property type="match status" value="1"/>
</dbReference>
<protein>
    <submittedName>
        <fullName evidence="4">NAD(P)-dependent dehydrogenase, short-chain alcohol dehydrogenase family</fullName>
    </submittedName>
</protein>
<dbReference type="PANTHER" id="PTHR43975">
    <property type="entry name" value="ZGC:101858"/>
    <property type="match status" value="1"/>
</dbReference>
<dbReference type="CDD" id="cd05233">
    <property type="entry name" value="SDR_c"/>
    <property type="match status" value="1"/>
</dbReference>
<dbReference type="Gene3D" id="3.40.50.720">
    <property type="entry name" value="NAD(P)-binding Rossmann-like Domain"/>
    <property type="match status" value="1"/>
</dbReference>
<proteinExistence type="inferred from homology"/>
<dbReference type="PANTHER" id="PTHR43975:SF2">
    <property type="entry name" value="EG:BACR7A4.14 PROTEIN-RELATED"/>
    <property type="match status" value="1"/>
</dbReference>
<dbReference type="PROSITE" id="PS00061">
    <property type="entry name" value="ADH_SHORT"/>
    <property type="match status" value="1"/>
</dbReference>
<accession>A0A1C4XDT9</accession>